<evidence type="ECO:0000256" key="6">
    <source>
        <dbReference type="HAMAP-Rule" id="MF_00735"/>
    </source>
</evidence>
<feature type="binding site" evidence="6">
    <location>
        <position position="243"/>
    </location>
    <ligand>
        <name>S-adenosyl-L-methionine</name>
        <dbReference type="ChEBI" id="CHEBI:59789"/>
    </ligand>
</feature>
<gene>
    <name evidence="6" type="primary">prmA</name>
    <name evidence="7" type="ORF">ENS29_03855</name>
</gene>
<dbReference type="GO" id="GO:0032259">
    <property type="term" value="P:methylation"/>
    <property type="evidence" value="ECO:0007669"/>
    <property type="project" value="UniProtKB-KW"/>
</dbReference>
<comment type="function">
    <text evidence="6">Methylates ribosomal protein L11.</text>
</comment>
<proteinExistence type="inferred from homology"/>
<evidence type="ECO:0000256" key="3">
    <source>
        <dbReference type="ARBA" id="ARBA00022603"/>
    </source>
</evidence>
<dbReference type="InterPro" id="IPR004498">
    <property type="entry name" value="Ribosomal_PrmA_MeTrfase"/>
</dbReference>
<feature type="binding site" evidence="6">
    <location>
        <position position="157"/>
    </location>
    <ligand>
        <name>S-adenosyl-L-methionine</name>
        <dbReference type="ChEBI" id="CHEBI:59789"/>
    </ligand>
</feature>
<evidence type="ECO:0000256" key="4">
    <source>
        <dbReference type="ARBA" id="ARBA00022679"/>
    </source>
</evidence>
<organism evidence="7">
    <name type="scientific">Desulfatirhabdium butyrativorans</name>
    <dbReference type="NCBI Taxonomy" id="340467"/>
    <lineage>
        <taxon>Bacteria</taxon>
        <taxon>Pseudomonadati</taxon>
        <taxon>Thermodesulfobacteriota</taxon>
        <taxon>Desulfobacteria</taxon>
        <taxon>Desulfobacterales</taxon>
        <taxon>Desulfatirhabdiaceae</taxon>
        <taxon>Desulfatirhabdium</taxon>
    </lineage>
</organism>
<keyword evidence="4 6" id="KW-0808">Transferase</keyword>
<dbReference type="NCBIfam" id="TIGR00406">
    <property type="entry name" value="prmA"/>
    <property type="match status" value="1"/>
</dbReference>
<keyword evidence="2 6" id="KW-0963">Cytoplasm</keyword>
<dbReference type="GO" id="GO:0005737">
    <property type="term" value="C:cytoplasm"/>
    <property type="evidence" value="ECO:0007669"/>
    <property type="project" value="UniProtKB-SubCell"/>
</dbReference>
<dbReference type="PANTHER" id="PTHR43648">
    <property type="entry name" value="ELECTRON TRANSFER FLAVOPROTEIN BETA SUBUNIT LYSINE METHYLTRANSFERASE"/>
    <property type="match status" value="1"/>
</dbReference>
<dbReference type="PIRSF" id="PIRSF000401">
    <property type="entry name" value="RPL11_MTase"/>
    <property type="match status" value="1"/>
</dbReference>
<keyword evidence="3 6" id="KW-0489">Methyltransferase</keyword>
<dbReference type="CDD" id="cd02440">
    <property type="entry name" value="AdoMet_MTases"/>
    <property type="match status" value="1"/>
</dbReference>
<keyword evidence="7" id="KW-0689">Ribosomal protein</keyword>
<evidence type="ECO:0000256" key="1">
    <source>
        <dbReference type="ARBA" id="ARBA00009741"/>
    </source>
</evidence>
<evidence type="ECO:0000313" key="7">
    <source>
        <dbReference type="EMBL" id="HGU31974.1"/>
    </source>
</evidence>
<evidence type="ECO:0000256" key="5">
    <source>
        <dbReference type="ARBA" id="ARBA00022691"/>
    </source>
</evidence>
<name>A0A7C4RR09_9BACT</name>
<dbReference type="InterPro" id="IPR029063">
    <property type="entry name" value="SAM-dependent_MTases_sf"/>
</dbReference>
<accession>A0A7C4RR09</accession>
<dbReference type="GO" id="GO:0005840">
    <property type="term" value="C:ribosome"/>
    <property type="evidence" value="ECO:0007669"/>
    <property type="project" value="UniProtKB-KW"/>
</dbReference>
<protein>
    <recommendedName>
        <fullName evidence="6">Ribosomal protein L11 methyltransferase</fullName>
        <shortName evidence="6">L11 Mtase</shortName>
        <ecNumber evidence="6">2.1.1.-</ecNumber>
    </recommendedName>
</protein>
<dbReference type="GO" id="GO:0008276">
    <property type="term" value="F:protein methyltransferase activity"/>
    <property type="evidence" value="ECO:0007669"/>
    <property type="project" value="UniProtKB-UniRule"/>
</dbReference>
<keyword evidence="7" id="KW-0687">Ribonucleoprotein</keyword>
<dbReference type="Gene3D" id="3.40.50.150">
    <property type="entry name" value="Vaccinia Virus protein VP39"/>
    <property type="match status" value="1"/>
</dbReference>
<sequence length="307" mass="33349">MKWCAARVEIDSGNPQADMDIVSEVFLELGLSGVVLDDPGLEPQEGWGEDPVQRPERYAVTGYFPMTDTLSRQQQRLQDLLAKRMPDGEFGRSYRIDYAFIEEEDWAEAWKSHFHPIQVSDRFVVKPTWRDYTAAADEIVLEIDPGMAFGTGMHPTTVLCIRALEAVVRPGMSVLDVGTGSGILALVASKLGASRVVGVDLDPIAAAIAHRNLRLNGVTGGSMMVAGRLVESIRMQADVVVANILTEVVLTLSQTVGEVMASEGVLICSGIVESKAPMVIQALANKGFQHIDQAVLEGWVCLRAVKS</sequence>
<dbReference type="HAMAP" id="MF_00735">
    <property type="entry name" value="Methyltr_PrmA"/>
    <property type="match status" value="1"/>
</dbReference>
<evidence type="ECO:0000256" key="2">
    <source>
        <dbReference type="ARBA" id="ARBA00022490"/>
    </source>
</evidence>
<keyword evidence="5 6" id="KW-0949">S-adenosyl-L-methionine</keyword>
<reference evidence="7" key="1">
    <citation type="journal article" date="2020" name="mSystems">
        <title>Genome- and Community-Level Interaction Insights into Carbon Utilization and Element Cycling Functions of Hydrothermarchaeota in Hydrothermal Sediment.</title>
        <authorList>
            <person name="Zhou Z."/>
            <person name="Liu Y."/>
            <person name="Xu W."/>
            <person name="Pan J."/>
            <person name="Luo Z.H."/>
            <person name="Li M."/>
        </authorList>
    </citation>
    <scope>NUCLEOTIDE SEQUENCE [LARGE SCALE GENOMIC DNA]</scope>
    <source>
        <strain evidence="7">SpSt-477</strain>
    </source>
</reference>
<comment type="caution">
    <text evidence="7">The sequence shown here is derived from an EMBL/GenBank/DDBJ whole genome shotgun (WGS) entry which is preliminary data.</text>
</comment>
<feature type="binding site" evidence="6">
    <location>
        <position position="178"/>
    </location>
    <ligand>
        <name>S-adenosyl-L-methionine</name>
        <dbReference type="ChEBI" id="CHEBI:59789"/>
    </ligand>
</feature>
<comment type="subcellular location">
    <subcellularLocation>
        <location evidence="6">Cytoplasm</location>
    </subcellularLocation>
</comment>
<dbReference type="AlphaFoldDB" id="A0A7C4RR09"/>
<dbReference type="EMBL" id="DSUH01000082">
    <property type="protein sequence ID" value="HGU31974.1"/>
    <property type="molecule type" value="Genomic_DNA"/>
</dbReference>
<dbReference type="InterPro" id="IPR050078">
    <property type="entry name" value="Ribosomal_L11_MeTrfase_PrmA"/>
</dbReference>
<dbReference type="PANTHER" id="PTHR43648:SF1">
    <property type="entry name" value="ELECTRON TRANSFER FLAVOPROTEIN BETA SUBUNIT LYSINE METHYLTRANSFERASE"/>
    <property type="match status" value="1"/>
</dbReference>
<comment type="similarity">
    <text evidence="1 6">Belongs to the methyltransferase superfamily. PrmA family.</text>
</comment>
<dbReference type="Pfam" id="PF06325">
    <property type="entry name" value="PrmA"/>
    <property type="match status" value="1"/>
</dbReference>
<dbReference type="EC" id="2.1.1.-" evidence="6"/>
<feature type="binding site" evidence="6">
    <location>
        <position position="200"/>
    </location>
    <ligand>
        <name>S-adenosyl-L-methionine</name>
        <dbReference type="ChEBI" id="CHEBI:59789"/>
    </ligand>
</feature>
<dbReference type="SUPFAM" id="SSF53335">
    <property type="entry name" value="S-adenosyl-L-methionine-dependent methyltransferases"/>
    <property type="match status" value="1"/>
</dbReference>
<comment type="catalytic activity">
    <reaction evidence="6">
        <text>L-lysyl-[protein] + 3 S-adenosyl-L-methionine = N(6),N(6),N(6)-trimethyl-L-lysyl-[protein] + 3 S-adenosyl-L-homocysteine + 3 H(+)</text>
        <dbReference type="Rhea" id="RHEA:54192"/>
        <dbReference type="Rhea" id="RHEA-COMP:9752"/>
        <dbReference type="Rhea" id="RHEA-COMP:13826"/>
        <dbReference type="ChEBI" id="CHEBI:15378"/>
        <dbReference type="ChEBI" id="CHEBI:29969"/>
        <dbReference type="ChEBI" id="CHEBI:57856"/>
        <dbReference type="ChEBI" id="CHEBI:59789"/>
        <dbReference type="ChEBI" id="CHEBI:61961"/>
    </reaction>
</comment>